<dbReference type="EMBL" id="JASPKY010000318">
    <property type="protein sequence ID" value="KAK9709040.1"/>
    <property type="molecule type" value="Genomic_DNA"/>
</dbReference>
<name>A0AAW1JXM0_POPJA</name>
<dbReference type="AlphaFoldDB" id="A0AAW1JXM0"/>
<dbReference type="Proteomes" id="UP001458880">
    <property type="component" value="Unassembled WGS sequence"/>
</dbReference>
<evidence type="ECO:0000313" key="1">
    <source>
        <dbReference type="EMBL" id="KAK9709040.1"/>
    </source>
</evidence>
<comment type="caution">
    <text evidence="1">The sequence shown here is derived from an EMBL/GenBank/DDBJ whole genome shotgun (WGS) entry which is preliminary data.</text>
</comment>
<protein>
    <submittedName>
        <fullName evidence="1">Uncharacterized protein</fullName>
    </submittedName>
</protein>
<keyword evidence="2" id="KW-1185">Reference proteome</keyword>
<sequence>MVESTFGILVAQLRIFHTPIAIYPEKVNIDLPRSCGVFESVTAVPDLQIHTNQSTRLARNVRNSFATYFCTNDAVEWQENRIN</sequence>
<reference evidence="1 2" key="1">
    <citation type="journal article" date="2024" name="BMC Genomics">
        <title>De novo assembly and annotation of Popillia japonica's genome with initial clues to its potential as an invasive pest.</title>
        <authorList>
            <person name="Cucini C."/>
            <person name="Boschi S."/>
            <person name="Funari R."/>
            <person name="Cardaioli E."/>
            <person name="Iannotti N."/>
            <person name="Marturano G."/>
            <person name="Paoli F."/>
            <person name="Bruttini M."/>
            <person name="Carapelli A."/>
            <person name="Frati F."/>
            <person name="Nardi F."/>
        </authorList>
    </citation>
    <scope>NUCLEOTIDE SEQUENCE [LARGE SCALE GENOMIC DNA]</scope>
    <source>
        <strain evidence="1">DMR45628</strain>
    </source>
</reference>
<evidence type="ECO:0000313" key="2">
    <source>
        <dbReference type="Proteomes" id="UP001458880"/>
    </source>
</evidence>
<accession>A0AAW1JXM0</accession>
<gene>
    <name evidence="1" type="ORF">QE152_g26843</name>
</gene>
<organism evidence="1 2">
    <name type="scientific">Popillia japonica</name>
    <name type="common">Japanese beetle</name>
    <dbReference type="NCBI Taxonomy" id="7064"/>
    <lineage>
        <taxon>Eukaryota</taxon>
        <taxon>Metazoa</taxon>
        <taxon>Ecdysozoa</taxon>
        <taxon>Arthropoda</taxon>
        <taxon>Hexapoda</taxon>
        <taxon>Insecta</taxon>
        <taxon>Pterygota</taxon>
        <taxon>Neoptera</taxon>
        <taxon>Endopterygota</taxon>
        <taxon>Coleoptera</taxon>
        <taxon>Polyphaga</taxon>
        <taxon>Scarabaeiformia</taxon>
        <taxon>Scarabaeidae</taxon>
        <taxon>Rutelinae</taxon>
        <taxon>Popillia</taxon>
    </lineage>
</organism>
<proteinExistence type="predicted"/>